<protein>
    <recommendedName>
        <fullName evidence="24">Receptor kinase-like protein Xa21</fullName>
        <ecNumber evidence="4">2.7.11.1</ecNumber>
    </recommendedName>
</protein>
<dbReference type="PROSITE" id="PS50011">
    <property type="entry name" value="PROTEIN_KINASE_DOM"/>
    <property type="match status" value="1"/>
</dbReference>
<feature type="domain" description="Protein kinase" evidence="27">
    <location>
        <begin position="654"/>
        <end position="929"/>
    </location>
</feature>
<dbReference type="RefSeq" id="XP_039144087.1">
    <property type="nucleotide sequence ID" value="XM_039288153.1"/>
</dbReference>
<evidence type="ECO:0000256" key="2">
    <source>
        <dbReference type="ARBA" id="ARBA00004389"/>
    </source>
</evidence>
<dbReference type="SUPFAM" id="SSF52058">
    <property type="entry name" value="L domain-like"/>
    <property type="match status" value="1"/>
</dbReference>
<feature type="binding site" evidence="25">
    <location>
        <position position="683"/>
    </location>
    <ligand>
        <name>ATP</name>
        <dbReference type="ChEBI" id="CHEBI:30616"/>
    </ligand>
</feature>
<dbReference type="EC" id="2.7.11.1" evidence="4"/>
<evidence type="ECO:0000256" key="21">
    <source>
        <dbReference type="ARBA" id="ARBA00048679"/>
    </source>
</evidence>
<keyword evidence="14" id="KW-0418">Kinase</keyword>
<comment type="function">
    <text evidence="23">The processed protein kinase Xa21 chain released by protein cleavage after X.oryzae pv. oryzae protein Ax21 detection translocates into the nucleus where it can bind and regulate WRKY62, a transcription factor. Confers resistance to the bacterial pathogen X.oryzae pv. oryzae (Xoo).</text>
</comment>
<keyword evidence="12" id="KW-0677">Repeat</keyword>
<dbReference type="Pfam" id="PF00560">
    <property type="entry name" value="LRR_1"/>
    <property type="match status" value="5"/>
</dbReference>
<dbReference type="InterPro" id="IPR003591">
    <property type="entry name" value="Leu-rich_rpt_typical-subtyp"/>
</dbReference>
<comment type="catalytic activity">
    <reaction evidence="21">
        <text>L-seryl-[protein] + ATP = O-phospho-L-seryl-[protein] + ADP + H(+)</text>
        <dbReference type="Rhea" id="RHEA:17989"/>
        <dbReference type="Rhea" id="RHEA-COMP:9863"/>
        <dbReference type="Rhea" id="RHEA-COMP:11604"/>
        <dbReference type="ChEBI" id="CHEBI:15378"/>
        <dbReference type="ChEBI" id="CHEBI:29999"/>
        <dbReference type="ChEBI" id="CHEBI:30616"/>
        <dbReference type="ChEBI" id="CHEBI:83421"/>
        <dbReference type="ChEBI" id="CHEBI:456216"/>
        <dbReference type="EC" id="2.7.11.1"/>
    </reaction>
</comment>
<evidence type="ECO:0000256" key="23">
    <source>
        <dbReference type="ARBA" id="ARBA00056628"/>
    </source>
</evidence>
<dbReference type="InterPro" id="IPR032675">
    <property type="entry name" value="LRR_dom_sf"/>
</dbReference>
<evidence type="ECO:0000256" key="17">
    <source>
        <dbReference type="ARBA" id="ARBA00023136"/>
    </source>
</evidence>
<dbReference type="GO" id="GO:0005886">
    <property type="term" value="C:plasma membrane"/>
    <property type="evidence" value="ECO:0007669"/>
    <property type="project" value="UniProtKB-SubCell"/>
</dbReference>
<dbReference type="PROSITE" id="PS00108">
    <property type="entry name" value="PROTEIN_KINASE_ST"/>
    <property type="match status" value="1"/>
</dbReference>
<dbReference type="InterPro" id="IPR051809">
    <property type="entry name" value="Plant_receptor-like_S/T_kinase"/>
</dbReference>
<keyword evidence="6" id="KW-0723">Serine/threonine-protein kinase</keyword>
<dbReference type="Gene3D" id="3.80.10.10">
    <property type="entry name" value="Ribonuclease Inhibitor"/>
    <property type="match status" value="4"/>
</dbReference>
<dbReference type="Gene3D" id="3.30.200.20">
    <property type="entry name" value="Phosphorylase Kinase, domain 1"/>
    <property type="match status" value="1"/>
</dbReference>
<keyword evidence="10" id="KW-0812">Transmembrane</keyword>
<dbReference type="Pfam" id="PF00069">
    <property type="entry name" value="Pkinase"/>
    <property type="match status" value="1"/>
</dbReference>
<proteinExistence type="inferred from homology"/>
<dbReference type="InterPro" id="IPR001611">
    <property type="entry name" value="Leu-rich_rpt"/>
</dbReference>
<keyword evidence="5" id="KW-1003">Cell membrane</keyword>
<evidence type="ECO:0000313" key="29">
    <source>
        <dbReference type="RefSeq" id="XP_039144087.1"/>
    </source>
</evidence>
<dbReference type="PROSITE" id="PS00107">
    <property type="entry name" value="PROTEIN_KINASE_ATP"/>
    <property type="match status" value="1"/>
</dbReference>
<evidence type="ECO:0000256" key="25">
    <source>
        <dbReference type="PROSITE-ProRule" id="PRU10141"/>
    </source>
</evidence>
<evidence type="ECO:0000256" key="13">
    <source>
        <dbReference type="ARBA" id="ARBA00022741"/>
    </source>
</evidence>
<dbReference type="SMART" id="SM00220">
    <property type="entry name" value="S_TKc"/>
    <property type="match status" value="1"/>
</dbReference>
<dbReference type="FunFam" id="3.80.10.10:FF:000288">
    <property type="entry name" value="LRR receptor-like serine/threonine-protein kinase EFR"/>
    <property type="match status" value="1"/>
</dbReference>
<sequence length="973" mass="106479">MDVVCLLLVLSFFMSFSVSITETQTDHLALKSFKDGVTQDPKGILRSWNQSTHFCQWAGVTCSNPKHPQRVTSLDLSSCNLAGTMSPSITNLTFLSKLYLMENNLDGQIPLNIGHLYRLQYLNLSYNSMHGEIPASLSNCTNLRLIDLNYNYFSGNIPSELGSLIKLNVFVLFNNSFTGIIPASLGNLSSLKVINLGNNQLHGPIPKELGHLQRLIHLSMGYNKLSGLIPLSLFNLSSLSYLYLSHNMLEGELPSSMCTTLHNLEELHLATNYFTGPLPSSLPNATRLIFLELVNNNFIGRVPPDLGKAQDLVYVNLNLNNLDAGDSDGLKFLTSLTNCSNLLVLCFAANEFAGDIPNSIANLSTQLQTLQIQRNQLSGNIPDGIGNLVDLSGLALYDNHLSGPIPATIGKLAKVAVPGDVWQQTHWNHPSSIGNLTKLNYIGIANNLLEGHIPLSLANLQQLITLDLSNNHLNGTIPKEIVSMSSISFVFSLANNSLVGSLPMEVGKLQNLGALYLSGNKLSGQIPAALGGCQILEYLLLDSNDFQGTIPSSLSNIKGLRQLHLSHNNLTGFIPEFLATMSGLEDLDLSFNNFNGTVPTEGIFRECVSDISLRQCPSLWRKENKQSSSSTYSSLEDQYPRISYAELAKATNGFSSENLVGKGRYGSVYKGSLDNGNTFVAVKVFKLEETGASKSFIAECETLRSVRHRNLIKIITCCSSIDSDGNDFKALVFDFMSNGSLEDRLHGGGESPNNLTLMQRLNIATDIADALEYLHHSCEPSIVHCDLKPSNILIDDEMGAHVCDFGLAKLLPEAISRSLMQESSGSTGIIRGSIGYVAPEYGGGGQVSRAGDVYSFGIVLLEMFTRKRPVSDAFKDGMSLCDFVKMGFPDRVMDIVDPSLMLEQDQHGGLSNNVVNQRDEHSRRFHECLVSVLKLGLSCSNSLPRERMNMQDVAVEIRVIRHVYSGLRRDGQN</sequence>
<gene>
    <name evidence="29" type="primary">LOC120281294</name>
</gene>
<evidence type="ECO:0000256" key="15">
    <source>
        <dbReference type="ARBA" id="ARBA00022840"/>
    </source>
</evidence>
<dbReference type="GO" id="GO:0005524">
    <property type="term" value="F:ATP binding"/>
    <property type="evidence" value="ECO:0007669"/>
    <property type="project" value="UniProtKB-UniRule"/>
</dbReference>
<organism evidence="28 29">
    <name type="scientific">Dioscorea cayennensis subsp. rotundata</name>
    <name type="common">White Guinea yam</name>
    <name type="synonym">Dioscorea rotundata</name>
    <dbReference type="NCBI Taxonomy" id="55577"/>
    <lineage>
        <taxon>Eukaryota</taxon>
        <taxon>Viridiplantae</taxon>
        <taxon>Streptophyta</taxon>
        <taxon>Embryophyta</taxon>
        <taxon>Tracheophyta</taxon>
        <taxon>Spermatophyta</taxon>
        <taxon>Magnoliopsida</taxon>
        <taxon>Liliopsida</taxon>
        <taxon>Dioscoreales</taxon>
        <taxon>Dioscoreaceae</taxon>
        <taxon>Dioscorea</taxon>
    </lineage>
</organism>
<dbReference type="InterPro" id="IPR008271">
    <property type="entry name" value="Ser/Thr_kinase_AS"/>
</dbReference>
<evidence type="ECO:0000256" key="6">
    <source>
        <dbReference type="ARBA" id="ARBA00022527"/>
    </source>
</evidence>
<keyword evidence="9" id="KW-0808">Transferase</keyword>
<keyword evidence="18" id="KW-0675">Receptor</keyword>
<keyword evidence="11 26" id="KW-0732">Signal</keyword>
<keyword evidence="15 25" id="KW-0067">ATP-binding</keyword>
<dbReference type="InterPro" id="IPR013210">
    <property type="entry name" value="LRR_N_plant-typ"/>
</dbReference>
<comment type="subcellular location">
    <subcellularLocation>
        <location evidence="1">Cell membrane</location>
        <topology evidence="1">Single-pass type I membrane protein</topology>
    </subcellularLocation>
    <subcellularLocation>
        <location evidence="2">Endoplasmic reticulum membrane</location>
        <topology evidence="2">Single-pass membrane protein</topology>
    </subcellularLocation>
</comment>
<keyword evidence="19" id="KW-0325">Glycoprotein</keyword>
<evidence type="ECO:0000256" key="14">
    <source>
        <dbReference type="ARBA" id="ARBA00022777"/>
    </source>
</evidence>
<evidence type="ECO:0000256" key="20">
    <source>
        <dbReference type="ARBA" id="ARBA00047899"/>
    </source>
</evidence>
<dbReference type="SUPFAM" id="SSF52047">
    <property type="entry name" value="RNI-like"/>
    <property type="match status" value="1"/>
</dbReference>
<dbReference type="GO" id="GO:0051606">
    <property type="term" value="P:detection of stimulus"/>
    <property type="evidence" value="ECO:0007669"/>
    <property type="project" value="UniProtKB-ARBA"/>
</dbReference>
<evidence type="ECO:0000313" key="28">
    <source>
        <dbReference type="Proteomes" id="UP001515500"/>
    </source>
</evidence>
<keyword evidence="17" id="KW-0472">Membrane</keyword>
<comment type="catalytic activity">
    <reaction evidence="20">
        <text>L-threonyl-[protein] + ATP = O-phospho-L-threonyl-[protein] + ADP + H(+)</text>
        <dbReference type="Rhea" id="RHEA:46608"/>
        <dbReference type="Rhea" id="RHEA-COMP:11060"/>
        <dbReference type="Rhea" id="RHEA-COMP:11605"/>
        <dbReference type="ChEBI" id="CHEBI:15378"/>
        <dbReference type="ChEBI" id="CHEBI:30013"/>
        <dbReference type="ChEBI" id="CHEBI:30616"/>
        <dbReference type="ChEBI" id="CHEBI:61977"/>
        <dbReference type="ChEBI" id="CHEBI:456216"/>
        <dbReference type="EC" id="2.7.11.1"/>
    </reaction>
</comment>
<dbReference type="Proteomes" id="UP001515500">
    <property type="component" value="Chromosome 17"/>
</dbReference>
<dbReference type="PANTHER" id="PTHR27008:SF596">
    <property type="entry name" value="OS02G0215500 PROTEIN"/>
    <property type="match status" value="1"/>
</dbReference>
<dbReference type="PANTHER" id="PTHR27008">
    <property type="entry name" value="OS04G0122200 PROTEIN"/>
    <property type="match status" value="1"/>
</dbReference>
<evidence type="ECO:0000259" key="27">
    <source>
        <dbReference type="PROSITE" id="PS50011"/>
    </source>
</evidence>
<keyword evidence="13 25" id="KW-0547">Nucleotide-binding</keyword>
<dbReference type="Pfam" id="PF08263">
    <property type="entry name" value="LRRNT_2"/>
    <property type="match status" value="1"/>
</dbReference>
<evidence type="ECO:0000256" key="10">
    <source>
        <dbReference type="ARBA" id="ARBA00022692"/>
    </source>
</evidence>
<dbReference type="FunFam" id="1.10.510.10:FF:000358">
    <property type="entry name" value="Putative leucine-rich repeat receptor-like serine/threonine-protein kinase"/>
    <property type="match status" value="1"/>
</dbReference>
<evidence type="ECO:0000256" key="22">
    <source>
        <dbReference type="ARBA" id="ARBA00054320"/>
    </source>
</evidence>
<evidence type="ECO:0000256" key="26">
    <source>
        <dbReference type="SAM" id="SignalP"/>
    </source>
</evidence>
<dbReference type="GO" id="GO:0005789">
    <property type="term" value="C:endoplasmic reticulum membrane"/>
    <property type="evidence" value="ECO:0007669"/>
    <property type="project" value="UniProtKB-SubCell"/>
</dbReference>
<accession>A0AB40D058</accession>
<dbReference type="Pfam" id="PF13855">
    <property type="entry name" value="LRR_8"/>
    <property type="match status" value="1"/>
</dbReference>
<dbReference type="InterPro" id="IPR000719">
    <property type="entry name" value="Prot_kinase_dom"/>
</dbReference>
<dbReference type="FunFam" id="3.80.10.10:FF:000275">
    <property type="entry name" value="Leucine-rich repeat receptor-like protein kinase"/>
    <property type="match status" value="1"/>
</dbReference>
<dbReference type="InterPro" id="IPR011009">
    <property type="entry name" value="Kinase-like_dom_sf"/>
</dbReference>
<keyword evidence="7" id="KW-0597">Phosphoprotein</keyword>
<dbReference type="InterPro" id="IPR055414">
    <property type="entry name" value="LRR_R13L4/SHOC2-like"/>
</dbReference>
<evidence type="ECO:0000256" key="12">
    <source>
        <dbReference type="ARBA" id="ARBA00022737"/>
    </source>
</evidence>
<dbReference type="SMART" id="SM00369">
    <property type="entry name" value="LRR_TYP"/>
    <property type="match status" value="8"/>
</dbReference>
<keyword evidence="28" id="KW-1185">Reference proteome</keyword>
<evidence type="ECO:0000256" key="9">
    <source>
        <dbReference type="ARBA" id="ARBA00022679"/>
    </source>
</evidence>
<comment type="function">
    <text evidence="22">Receptor kinase that detects X.oryzae pv. oryzae protein Ax21 to promote innate immunity. Following X.oryzae pv. oryzae protein Ax21 detection, undergoes cleavage, releasing the processed protein kinase Xa21 chain.</text>
</comment>
<dbReference type="CDD" id="cd14066">
    <property type="entry name" value="STKc_IRAK"/>
    <property type="match status" value="1"/>
</dbReference>
<feature type="signal peptide" evidence="26">
    <location>
        <begin position="1"/>
        <end position="19"/>
    </location>
</feature>
<evidence type="ECO:0000256" key="5">
    <source>
        <dbReference type="ARBA" id="ARBA00022475"/>
    </source>
</evidence>
<dbReference type="SUPFAM" id="SSF56112">
    <property type="entry name" value="Protein kinase-like (PK-like)"/>
    <property type="match status" value="1"/>
</dbReference>
<evidence type="ECO:0000256" key="1">
    <source>
        <dbReference type="ARBA" id="ARBA00004251"/>
    </source>
</evidence>
<name>A0AB40D058_DIOCR</name>
<evidence type="ECO:0000256" key="4">
    <source>
        <dbReference type="ARBA" id="ARBA00012513"/>
    </source>
</evidence>
<feature type="chain" id="PRO_5044320211" description="Receptor kinase-like protein Xa21" evidence="26">
    <location>
        <begin position="20"/>
        <end position="973"/>
    </location>
</feature>
<dbReference type="FunFam" id="3.30.200.20:FF:000432">
    <property type="entry name" value="LRR receptor-like serine/threonine-protein kinase EFR"/>
    <property type="match status" value="1"/>
</dbReference>
<evidence type="ECO:0000256" key="3">
    <source>
        <dbReference type="ARBA" id="ARBA00008684"/>
    </source>
</evidence>
<evidence type="ECO:0000256" key="7">
    <source>
        <dbReference type="ARBA" id="ARBA00022553"/>
    </source>
</evidence>
<evidence type="ECO:0000256" key="16">
    <source>
        <dbReference type="ARBA" id="ARBA00022989"/>
    </source>
</evidence>
<reference evidence="29" key="1">
    <citation type="submission" date="2025-08" db="UniProtKB">
        <authorList>
            <consortium name="RefSeq"/>
        </authorList>
    </citation>
    <scope>IDENTIFICATION</scope>
</reference>
<evidence type="ECO:0000256" key="8">
    <source>
        <dbReference type="ARBA" id="ARBA00022614"/>
    </source>
</evidence>
<dbReference type="FunFam" id="3.80.10.10:FF:000470">
    <property type="entry name" value="LRR receptor-like serine/threonine-protein kinase RPK2"/>
    <property type="match status" value="1"/>
</dbReference>
<evidence type="ECO:0000256" key="11">
    <source>
        <dbReference type="ARBA" id="ARBA00022729"/>
    </source>
</evidence>
<keyword evidence="8" id="KW-0433">Leucine-rich repeat</keyword>
<dbReference type="Gene3D" id="1.10.510.10">
    <property type="entry name" value="Transferase(Phosphotransferase) domain 1"/>
    <property type="match status" value="1"/>
</dbReference>
<dbReference type="InterPro" id="IPR017441">
    <property type="entry name" value="Protein_kinase_ATP_BS"/>
</dbReference>
<evidence type="ECO:0000256" key="19">
    <source>
        <dbReference type="ARBA" id="ARBA00023180"/>
    </source>
</evidence>
<keyword evidence="16" id="KW-1133">Transmembrane helix</keyword>
<dbReference type="GeneID" id="120281294"/>
<evidence type="ECO:0000256" key="24">
    <source>
        <dbReference type="ARBA" id="ARBA00072040"/>
    </source>
</evidence>
<dbReference type="AlphaFoldDB" id="A0AB40D058"/>
<evidence type="ECO:0000256" key="18">
    <source>
        <dbReference type="ARBA" id="ARBA00023170"/>
    </source>
</evidence>
<comment type="similarity">
    <text evidence="3">Belongs to the protein kinase superfamily. Ser/Thr protein kinase family.</text>
</comment>
<dbReference type="GO" id="GO:0004674">
    <property type="term" value="F:protein serine/threonine kinase activity"/>
    <property type="evidence" value="ECO:0007669"/>
    <property type="project" value="UniProtKB-KW"/>
</dbReference>
<dbReference type="Pfam" id="PF23598">
    <property type="entry name" value="LRR_14"/>
    <property type="match status" value="1"/>
</dbReference>